<dbReference type="Proteomes" id="UP000677228">
    <property type="component" value="Unassembled WGS sequence"/>
</dbReference>
<keyword evidence="1" id="KW-0812">Transmembrane</keyword>
<accession>A0A8S2F884</accession>
<evidence type="ECO:0000313" key="4">
    <source>
        <dbReference type="Proteomes" id="UP000677228"/>
    </source>
</evidence>
<feature type="transmembrane region" description="Helical" evidence="1">
    <location>
        <begin position="141"/>
        <end position="168"/>
    </location>
</feature>
<proteinExistence type="predicted"/>
<protein>
    <submittedName>
        <fullName evidence="2">Uncharacterized protein</fullName>
    </submittedName>
</protein>
<keyword evidence="1" id="KW-0472">Membrane</keyword>
<name>A0A8S2F884_9BILA</name>
<evidence type="ECO:0000313" key="3">
    <source>
        <dbReference type="EMBL" id="CAF4200994.1"/>
    </source>
</evidence>
<dbReference type="EMBL" id="CAJOBA010047418">
    <property type="protein sequence ID" value="CAF4200994.1"/>
    <property type="molecule type" value="Genomic_DNA"/>
</dbReference>
<keyword evidence="1" id="KW-1133">Transmembrane helix</keyword>
<feature type="non-terminal residue" evidence="2">
    <location>
        <position position="1"/>
    </location>
</feature>
<gene>
    <name evidence="2" type="ORF">OVA965_LOCUS32689</name>
    <name evidence="3" type="ORF">TMI583_LOCUS33555</name>
</gene>
<evidence type="ECO:0000256" key="1">
    <source>
        <dbReference type="SAM" id="Phobius"/>
    </source>
</evidence>
<dbReference type="AlphaFoldDB" id="A0A8S2F884"/>
<feature type="transmembrane region" description="Helical" evidence="1">
    <location>
        <begin position="35"/>
        <end position="63"/>
    </location>
</feature>
<reference evidence="2" key="1">
    <citation type="submission" date="2021-02" db="EMBL/GenBank/DDBJ databases">
        <authorList>
            <person name="Nowell W R."/>
        </authorList>
    </citation>
    <scope>NUCLEOTIDE SEQUENCE</scope>
</reference>
<organism evidence="2 4">
    <name type="scientific">Didymodactylos carnosus</name>
    <dbReference type="NCBI Taxonomy" id="1234261"/>
    <lineage>
        <taxon>Eukaryota</taxon>
        <taxon>Metazoa</taxon>
        <taxon>Spiralia</taxon>
        <taxon>Gnathifera</taxon>
        <taxon>Rotifera</taxon>
        <taxon>Eurotatoria</taxon>
        <taxon>Bdelloidea</taxon>
        <taxon>Philodinida</taxon>
        <taxon>Philodinidae</taxon>
        <taxon>Didymodactylos</taxon>
    </lineage>
</organism>
<evidence type="ECO:0000313" key="2">
    <source>
        <dbReference type="EMBL" id="CAF1393460.1"/>
    </source>
</evidence>
<feature type="transmembrane region" description="Helical" evidence="1">
    <location>
        <begin position="107"/>
        <end position="129"/>
    </location>
</feature>
<dbReference type="Proteomes" id="UP000682733">
    <property type="component" value="Unassembled WGS sequence"/>
</dbReference>
<sequence length="196" mass="22599">LFHAYFDPSEYTTVFQMFLAPFHQNPITRNIPYKLFIWLLLFYGSTAWILPPTLFASLCLIAYNEFEKFNEYIKEEVQQSNAQQRVESWRQSHNGIVKLVHALDSAFQIYVSLALSINIVMALLMWYVIAIMWTYRPDLGTLTIVMVVSWAFSSMVYIFVVSITAGLLNSVTRGSLTYLYQLPATGCSINYNAQVM</sequence>
<dbReference type="EMBL" id="CAJNOK010025706">
    <property type="protein sequence ID" value="CAF1393460.1"/>
    <property type="molecule type" value="Genomic_DNA"/>
</dbReference>
<comment type="caution">
    <text evidence="2">The sequence shown here is derived from an EMBL/GenBank/DDBJ whole genome shotgun (WGS) entry which is preliminary data.</text>
</comment>